<name>A0AAE3HKW0_9GAMM</name>
<proteinExistence type="predicted"/>
<dbReference type="Proteomes" id="UP001204445">
    <property type="component" value="Unassembled WGS sequence"/>
</dbReference>
<dbReference type="SUPFAM" id="SSF53187">
    <property type="entry name" value="Zn-dependent exopeptidases"/>
    <property type="match status" value="1"/>
</dbReference>
<sequence length="250" mass="28167">MQSECATQEQKATSTATSLMITCEHGGNRVPAPYRHLFRSCSTLLESHRGFDPGALVMATALARNFDAPLQTSTVSRLVVDLNRSIGHRNLHSDAIRALPTAIRQEIVEHYYQPYRTQAERQVAQGIAQRGRVIHISCHSFTNNFNGMVRHADIGLLYDPTRQGESTLCANWKSVLNLSAPDLKVRRNFPYEGRNDGFTATLRKKFPSDNYLGIELELNQKNLLFPAKQWTVLRNSIITSLDTVLRGYHS</sequence>
<dbReference type="RefSeq" id="WP_259054413.1">
    <property type="nucleotide sequence ID" value="NZ_JANUCT010000004.1"/>
</dbReference>
<comment type="caution">
    <text evidence="1">The sequence shown here is derived from an EMBL/GenBank/DDBJ whole genome shotgun (WGS) entry which is preliminary data.</text>
</comment>
<dbReference type="EMBL" id="JANUCT010000004">
    <property type="protein sequence ID" value="MCS3902827.1"/>
    <property type="molecule type" value="Genomic_DNA"/>
</dbReference>
<gene>
    <name evidence="1" type="ORF">J2T55_000831</name>
</gene>
<organism evidence="1 2">
    <name type="scientific">Methylohalomonas lacus</name>
    <dbReference type="NCBI Taxonomy" id="398773"/>
    <lineage>
        <taxon>Bacteria</taxon>
        <taxon>Pseudomonadati</taxon>
        <taxon>Pseudomonadota</taxon>
        <taxon>Gammaproteobacteria</taxon>
        <taxon>Methylohalomonadales</taxon>
        <taxon>Methylohalomonadaceae</taxon>
        <taxon>Methylohalomonas</taxon>
    </lineage>
</organism>
<reference evidence="1" key="1">
    <citation type="submission" date="2022-08" db="EMBL/GenBank/DDBJ databases">
        <title>Genomic Encyclopedia of Type Strains, Phase III (KMG-III): the genomes of soil and plant-associated and newly described type strains.</title>
        <authorList>
            <person name="Whitman W."/>
        </authorList>
    </citation>
    <scope>NUCLEOTIDE SEQUENCE</scope>
    <source>
        <strain evidence="1">HMT 1</strain>
    </source>
</reference>
<dbReference type="Pfam" id="PF05013">
    <property type="entry name" value="FGase"/>
    <property type="match status" value="1"/>
</dbReference>
<protein>
    <submittedName>
        <fullName evidence="1">N-formylglutamate amidohydrolase</fullName>
    </submittedName>
</protein>
<evidence type="ECO:0000313" key="2">
    <source>
        <dbReference type="Proteomes" id="UP001204445"/>
    </source>
</evidence>
<dbReference type="Gene3D" id="3.40.630.40">
    <property type="entry name" value="Zn-dependent exopeptidases"/>
    <property type="match status" value="1"/>
</dbReference>
<accession>A0AAE3HKW0</accession>
<evidence type="ECO:0000313" key="1">
    <source>
        <dbReference type="EMBL" id="MCS3902827.1"/>
    </source>
</evidence>
<dbReference type="AlphaFoldDB" id="A0AAE3HKW0"/>
<keyword evidence="2" id="KW-1185">Reference proteome</keyword>
<dbReference type="InterPro" id="IPR007709">
    <property type="entry name" value="N-FG_amidohydro"/>
</dbReference>